<organism evidence="1 2">
    <name type="scientific">Prorocentrum cordatum</name>
    <dbReference type="NCBI Taxonomy" id="2364126"/>
    <lineage>
        <taxon>Eukaryota</taxon>
        <taxon>Sar</taxon>
        <taxon>Alveolata</taxon>
        <taxon>Dinophyceae</taxon>
        <taxon>Prorocentrales</taxon>
        <taxon>Prorocentraceae</taxon>
        <taxon>Prorocentrum</taxon>
    </lineage>
</organism>
<sequence>MHFEPTKREHAQPELKALVNLKRPVIASDSEVIGIALYSKKLFNFSYGTTLADGLAETIQLLVALPAGISHPLIAGMEMLELNKNIRDIDASFPALNWADPACVGHGRTYPAMTGEWFRSTEHGHLPIVIRGIFREFEVATFLGTVAPRFSST</sequence>
<accession>A0ABN9WUF6</accession>
<dbReference type="Proteomes" id="UP001189429">
    <property type="component" value="Unassembled WGS sequence"/>
</dbReference>
<keyword evidence="2" id="KW-1185">Reference proteome</keyword>
<gene>
    <name evidence="1" type="ORF">PCOR1329_LOCUS69773</name>
</gene>
<dbReference type="EMBL" id="CAUYUJ010019174">
    <property type="protein sequence ID" value="CAK0889171.1"/>
    <property type="molecule type" value="Genomic_DNA"/>
</dbReference>
<evidence type="ECO:0000313" key="2">
    <source>
        <dbReference type="Proteomes" id="UP001189429"/>
    </source>
</evidence>
<reference evidence="1" key="1">
    <citation type="submission" date="2023-10" db="EMBL/GenBank/DDBJ databases">
        <authorList>
            <person name="Chen Y."/>
            <person name="Shah S."/>
            <person name="Dougan E. K."/>
            <person name="Thang M."/>
            <person name="Chan C."/>
        </authorList>
    </citation>
    <scope>NUCLEOTIDE SEQUENCE [LARGE SCALE GENOMIC DNA]</scope>
</reference>
<comment type="caution">
    <text evidence="1">The sequence shown here is derived from an EMBL/GenBank/DDBJ whole genome shotgun (WGS) entry which is preliminary data.</text>
</comment>
<name>A0ABN9WUF6_9DINO</name>
<protein>
    <submittedName>
        <fullName evidence="1">Uncharacterized protein</fullName>
    </submittedName>
</protein>
<proteinExistence type="predicted"/>
<evidence type="ECO:0000313" key="1">
    <source>
        <dbReference type="EMBL" id="CAK0889171.1"/>
    </source>
</evidence>